<evidence type="ECO:0000256" key="1">
    <source>
        <dbReference type="SAM" id="Coils"/>
    </source>
</evidence>
<evidence type="ECO:0000313" key="3">
    <source>
        <dbReference type="EMBL" id="KAK6486486.1"/>
    </source>
</evidence>
<keyword evidence="4" id="KW-1185">Reference proteome</keyword>
<evidence type="ECO:0000313" key="4">
    <source>
        <dbReference type="Proteomes" id="UP001369086"/>
    </source>
</evidence>
<accession>A0ABR0ZNT0</accession>
<gene>
    <name evidence="3" type="ORF">HHUSO_G10077</name>
</gene>
<dbReference type="PANTHER" id="PTHR22028:SF5">
    <property type="entry name" value="COILED-COIL DOMAIN-CONTAINING PROTEIN 191"/>
    <property type="match status" value="1"/>
</dbReference>
<organism evidence="3 4">
    <name type="scientific">Huso huso</name>
    <name type="common">Beluga</name>
    <name type="synonym">Acipenser huso</name>
    <dbReference type="NCBI Taxonomy" id="61971"/>
    <lineage>
        <taxon>Eukaryota</taxon>
        <taxon>Metazoa</taxon>
        <taxon>Chordata</taxon>
        <taxon>Craniata</taxon>
        <taxon>Vertebrata</taxon>
        <taxon>Euteleostomi</taxon>
        <taxon>Actinopterygii</taxon>
        <taxon>Chondrostei</taxon>
        <taxon>Acipenseriformes</taxon>
        <taxon>Acipenseridae</taxon>
        <taxon>Huso</taxon>
    </lineage>
</organism>
<protein>
    <submittedName>
        <fullName evidence="3">Coiled-coil domain-containing protein 191</fullName>
    </submittedName>
</protein>
<dbReference type="InterPro" id="IPR052270">
    <property type="entry name" value="CACF_protein"/>
</dbReference>
<keyword evidence="1" id="KW-0175">Coiled coil</keyword>
<dbReference type="EMBL" id="JAHFZB010000008">
    <property type="protein sequence ID" value="KAK6486486.1"/>
    <property type="molecule type" value="Genomic_DNA"/>
</dbReference>
<feature type="coiled-coil region" evidence="1">
    <location>
        <begin position="193"/>
        <end position="273"/>
    </location>
</feature>
<feature type="compositionally biased region" description="Basic and acidic residues" evidence="2">
    <location>
        <begin position="656"/>
        <end position="682"/>
    </location>
</feature>
<feature type="region of interest" description="Disordered" evidence="2">
    <location>
        <begin position="585"/>
        <end position="682"/>
    </location>
</feature>
<feature type="region of interest" description="Disordered" evidence="2">
    <location>
        <begin position="457"/>
        <end position="495"/>
    </location>
</feature>
<feature type="compositionally biased region" description="Polar residues" evidence="2">
    <location>
        <begin position="635"/>
        <end position="650"/>
    </location>
</feature>
<proteinExistence type="predicted"/>
<feature type="compositionally biased region" description="Polar residues" evidence="2">
    <location>
        <begin position="463"/>
        <end position="485"/>
    </location>
</feature>
<dbReference type="PANTHER" id="PTHR22028">
    <property type="entry name" value="SFI1 SPINDLE BODY DOMAIN-CONTAINING PROTEIN-RELATED"/>
    <property type="match status" value="1"/>
</dbReference>
<feature type="compositionally biased region" description="Basic residues" evidence="2">
    <location>
        <begin position="486"/>
        <end position="495"/>
    </location>
</feature>
<comment type="caution">
    <text evidence="3">The sequence shown here is derived from an EMBL/GenBank/DDBJ whole genome shotgun (WGS) entry which is preliminary data.</text>
</comment>
<sequence length="911" mass="107322">MTYSGTKPDLFRWKRFTKNKKESQKPQLNNEDIGHWIKRVEQASEFAVSEVFSIKKPTVNGKARGHAVALESIDQLQDHDDAYTEAQELLHDWMNSKLRLELEIDEEDGLVDRTTPEPAPSKPQTPPFLRYNKFDDLYSHLEQEVESSTAHRFLQELMEKEVVDSGILEDLRMDKDKETKRRKDPRLTMELRHQQVKENRARRQAELERLRREKALKREVQAEAQRLLQEEERRRLLEARRQEEEIQREVVRLRKEMADKKSITDQARHMERERLERRQALERAAQPQPQTDVTAVHFQIQTEQLEAERLRKLQAEARVQIHNLRCVQKHFSGWYTLVLERRMKMGKAGALSDWRSQLRAFRAWQAYMWTRRAEREAQQIEAQLRDDNRKRQLATESDRRRVLRQYLTEWQLWCKAEREKRDLVVKKEETKRKMAALLDAASTGKLWTERSCDDRAKARHAQNDSSTQKAVLTLKNPDSASSSTKSKPKHAWQVTKKHATLNAEDLSRITEQATDLGTSVPSTGPKKRVDLHGSNFQNRYDFQRHMIEEQKKQLLEQKGMILELQENQRLLTLKQEAERATAMTKALSNPAQKHALSIPTKASGGHQSSIKTVEESSAPAPLQTLGHSLPEEAKSNVSSIKGTPSHTASPHPTVKAMEERAKQRAERRREIEEMKRKREEEKLAELQAAEEERQRKEEAEKQALLEKKREEKRLQRQKELKKQKSLERRQQLQTKADEHYQKFLLKKRGLKPWKRLLEHAKHNTQLAEGHHGSSLLRRCLLSWQQIANDSLAEKTASAAELYHHILLRRCLSNWLKCKNYTSILEEKAGRFYRASLVKKTFLALLNYITEEKIAMWDKQKIAGEHNQRRIVLTTFRTWRRFPKMINEEKQKEERRETLRKRVSEILPDFST</sequence>
<dbReference type="Proteomes" id="UP001369086">
    <property type="component" value="Unassembled WGS sequence"/>
</dbReference>
<evidence type="ECO:0000256" key="2">
    <source>
        <dbReference type="SAM" id="MobiDB-lite"/>
    </source>
</evidence>
<feature type="region of interest" description="Disordered" evidence="2">
    <location>
        <begin position="708"/>
        <end position="733"/>
    </location>
</feature>
<name>A0ABR0ZNT0_HUSHU</name>
<reference evidence="3 4" key="1">
    <citation type="submission" date="2021-05" db="EMBL/GenBank/DDBJ databases">
        <authorList>
            <person name="Zahm M."/>
            <person name="Klopp C."/>
            <person name="Cabau C."/>
            <person name="Kuhl H."/>
            <person name="Suciu R."/>
            <person name="Ciorpac M."/>
            <person name="Holostenco D."/>
            <person name="Gessner J."/>
            <person name="Wuertz S."/>
            <person name="Hohne C."/>
            <person name="Stock M."/>
            <person name="Gislard M."/>
            <person name="Lluch J."/>
            <person name="Milhes M."/>
            <person name="Lampietro C."/>
            <person name="Lopez Roques C."/>
            <person name="Donnadieu C."/>
            <person name="Du K."/>
            <person name="Schartl M."/>
            <person name="Guiguen Y."/>
        </authorList>
    </citation>
    <scope>NUCLEOTIDE SEQUENCE [LARGE SCALE GENOMIC DNA]</scope>
    <source>
        <strain evidence="3">Hh-F2</strain>
        <tissue evidence="3">Blood</tissue>
    </source>
</reference>